<organism evidence="1 2">
    <name type="scientific">Pseudozobellia thermophila</name>
    <dbReference type="NCBI Taxonomy" id="192903"/>
    <lineage>
        <taxon>Bacteria</taxon>
        <taxon>Pseudomonadati</taxon>
        <taxon>Bacteroidota</taxon>
        <taxon>Flavobacteriia</taxon>
        <taxon>Flavobacteriales</taxon>
        <taxon>Flavobacteriaceae</taxon>
        <taxon>Pseudozobellia</taxon>
    </lineage>
</organism>
<feature type="non-terminal residue" evidence="1">
    <location>
        <position position="92"/>
    </location>
</feature>
<proteinExistence type="predicted"/>
<keyword evidence="2" id="KW-1185">Reference proteome</keyword>
<accession>A0A1M6PEJ9</accession>
<gene>
    <name evidence="1" type="ORF">SAMN04488513_12021</name>
</gene>
<evidence type="ECO:0000313" key="2">
    <source>
        <dbReference type="Proteomes" id="UP000184543"/>
    </source>
</evidence>
<sequence>MVTQITAVPKLYIGIDIHKRSWKVHCATDLFSGKSFSMDPNPEQLKDYVDRHFADHEVVTAYEAGCCGYSAHRCFESYGWSSLVVNPADIHR</sequence>
<dbReference type="AlphaFoldDB" id="A0A1M6PEJ9"/>
<name>A0A1M6PEJ9_9FLAO</name>
<reference evidence="2" key="1">
    <citation type="submission" date="2016-11" db="EMBL/GenBank/DDBJ databases">
        <authorList>
            <person name="Varghese N."/>
            <person name="Submissions S."/>
        </authorList>
    </citation>
    <scope>NUCLEOTIDE SEQUENCE [LARGE SCALE GENOMIC DNA]</scope>
    <source>
        <strain evidence="2">DSM 19858</strain>
    </source>
</reference>
<dbReference type="EMBL" id="FQYU01000020">
    <property type="protein sequence ID" value="SHK06379.1"/>
    <property type="molecule type" value="Genomic_DNA"/>
</dbReference>
<evidence type="ECO:0008006" key="3">
    <source>
        <dbReference type="Google" id="ProtNLM"/>
    </source>
</evidence>
<protein>
    <recommendedName>
        <fullName evidence="3">Transposase</fullName>
    </recommendedName>
</protein>
<dbReference type="Proteomes" id="UP000184543">
    <property type="component" value="Unassembled WGS sequence"/>
</dbReference>
<evidence type="ECO:0000313" key="1">
    <source>
        <dbReference type="EMBL" id="SHK06379.1"/>
    </source>
</evidence>